<dbReference type="InterPro" id="IPR050890">
    <property type="entry name" value="PTS_EIIA_component"/>
</dbReference>
<dbReference type="RefSeq" id="WP_068623146.1">
    <property type="nucleotide sequence ID" value="NZ_FJNB01000012.1"/>
</dbReference>
<evidence type="ECO:0000256" key="6">
    <source>
        <dbReference type="ARBA" id="ARBA00022683"/>
    </source>
</evidence>
<evidence type="ECO:0000313" key="9">
    <source>
        <dbReference type="EMBL" id="CZR00775.1"/>
    </source>
</evidence>
<dbReference type="PROSITE" id="PS51093">
    <property type="entry name" value="PTS_EIIA_TYPE_1"/>
    <property type="match status" value="1"/>
</dbReference>
<gene>
    <name evidence="10" type="ORF">SAMN05216375_11239</name>
    <name evidence="9" type="ORF">TR210_1765</name>
</gene>
<sequence length="169" mass="17986">MFGFFKKDDKKGKLPVEKEILYSPANGTVVPISDVADPVFSQKMMGDGFAVIPTDGDIHSPAKGKVLSVFPTKHAVGILLDSGLELLLHMGLDTVELNGKPFEVFVKEGQSLTADTLIAKVDLAQLQEAGKDSAMVVVITNMDKVKNFSLDVTGDAAAKAEIGSVLPKE</sequence>
<dbReference type="Proteomes" id="UP000076878">
    <property type="component" value="Unassembled WGS sequence"/>
</dbReference>
<evidence type="ECO:0000313" key="10">
    <source>
        <dbReference type="EMBL" id="SEJ37346.1"/>
    </source>
</evidence>
<evidence type="ECO:0000313" key="11">
    <source>
        <dbReference type="Proteomes" id="UP000076878"/>
    </source>
</evidence>
<dbReference type="EMBL" id="FNYT01000012">
    <property type="protein sequence ID" value="SEJ37346.1"/>
    <property type="molecule type" value="Genomic_DNA"/>
</dbReference>
<evidence type="ECO:0000256" key="7">
    <source>
        <dbReference type="ARBA" id="ARBA00022777"/>
    </source>
</evidence>
<dbReference type="FunFam" id="2.70.70.10:FF:000001">
    <property type="entry name" value="PTS system glucose-specific IIA component"/>
    <property type="match status" value="1"/>
</dbReference>
<reference evidence="10 12" key="2">
    <citation type="submission" date="2016-10" db="EMBL/GenBank/DDBJ databases">
        <authorList>
            <person name="Varghese N."/>
            <person name="Submissions S."/>
        </authorList>
    </citation>
    <scope>NUCLEOTIDE SEQUENCE [LARGE SCALE GENOMIC DNA]</scope>
    <source>
        <strain evidence="10 12">DSM 22150</strain>
    </source>
</reference>
<dbReference type="InterPro" id="IPR011055">
    <property type="entry name" value="Dup_hybrid_motif"/>
</dbReference>
<dbReference type="GO" id="GO:0016301">
    <property type="term" value="F:kinase activity"/>
    <property type="evidence" value="ECO:0007669"/>
    <property type="project" value="UniProtKB-KW"/>
</dbReference>
<proteinExistence type="predicted"/>
<dbReference type="InterPro" id="IPR001127">
    <property type="entry name" value="PTS_EIIA_1_perm"/>
</dbReference>
<name>A0A143Z176_9LACT</name>
<dbReference type="PANTHER" id="PTHR45008:SF1">
    <property type="entry name" value="PTS SYSTEM GLUCOSE-SPECIFIC EIIA COMPONENT"/>
    <property type="match status" value="1"/>
</dbReference>
<keyword evidence="5 9" id="KW-0808">Transferase</keyword>
<protein>
    <submittedName>
        <fullName evidence="10">PTS system, glucose-specific IIA component</fullName>
    </submittedName>
    <submittedName>
        <fullName evidence="9">Phosphotransferase system sugar-specific permease eiia type 1</fullName>
    </submittedName>
</protein>
<keyword evidence="4" id="KW-0762">Sugar transport</keyword>
<comment type="subcellular location">
    <subcellularLocation>
        <location evidence="2">Cell membrane</location>
        <topology evidence="2">Multi-pass membrane protein</topology>
    </subcellularLocation>
    <subcellularLocation>
        <location evidence="1">Cytoplasm</location>
    </subcellularLocation>
</comment>
<dbReference type="PROSITE" id="PS00371">
    <property type="entry name" value="PTS_EIIA_TYPE_1_HIS"/>
    <property type="match status" value="1"/>
</dbReference>
<keyword evidence="7" id="KW-0418">Kinase</keyword>
<dbReference type="Proteomes" id="UP000199280">
    <property type="component" value="Unassembled WGS sequence"/>
</dbReference>
<evidence type="ECO:0000256" key="5">
    <source>
        <dbReference type="ARBA" id="ARBA00022679"/>
    </source>
</evidence>
<organism evidence="9 11">
    <name type="scientific">Trichococcus ilyis</name>
    <dbReference type="NCBI Taxonomy" id="640938"/>
    <lineage>
        <taxon>Bacteria</taxon>
        <taxon>Bacillati</taxon>
        <taxon>Bacillota</taxon>
        <taxon>Bacilli</taxon>
        <taxon>Lactobacillales</taxon>
        <taxon>Carnobacteriaceae</taxon>
        <taxon>Trichococcus</taxon>
    </lineage>
</organism>
<evidence type="ECO:0000256" key="4">
    <source>
        <dbReference type="ARBA" id="ARBA00022597"/>
    </source>
</evidence>
<evidence type="ECO:0000256" key="3">
    <source>
        <dbReference type="ARBA" id="ARBA00022448"/>
    </source>
</evidence>
<dbReference type="GO" id="GO:0005886">
    <property type="term" value="C:plasma membrane"/>
    <property type="evidence" value="ECO:0007669"/>
    <property type="project" value="UniProtKB-SubCell"/>
</dbReference>
<keyword evidence="12" id="KW-1185">Reference proteome</keyword>
<dbReference type="OrthoDB" id="9769191at2"/>
<dbReference type="STRING" id="640938.TR210_1765"/>
<dbReference type="Pfam" id="PF00358">
    <property type="entry name" value="PTS_EIIA_1"/>
    <property type="match status" value="1"/>
</dbReference>
<dbReference type="AlphaFoldDB" id="A0A143Z176"/>
<keyword evidence="3" id="KW-0813">Transport</keyword>
<dbReference type="SUPFAM" id="SSF51261">
    <property type="entry name" value="Duplicated hybrid motif"/>
    <property type="match status" value="1"/>
</dbReference>
<dbReference type="GO" id="GO:0005737">
    <property type="term" value="C:cytoplasm"/>
    <property type="evidence" value="ECO:0007669"/>
    <property type="project" value="UniProtKB-SubCell"/>
</dbReference>
<evidence type="ECO:0000313" key="12">
    <source>
        <dbReference type="Proteomes" id="UP000199280"/>
    </source>
</evidence>
<accession>A0A143Z176</accession>
<reference evidence="9 11" key="1">
    <citation type="submission" date="2016-02" db="EMBL/GenBank/DDBJ databases">
        <authorList>
            <person name="Wen L."/>
            <person name="He K."/>
            <person name="Yang H."/>
        </authorList>
    </citation>
    <scope>NUCLEOTIDE SEQUENCE [LARGE SCALE GENOMIC DNA]</scope>
    <source>
        <strain evidence="9">Trichococcus_R210</strain>
    </source>
</reference>
<evidence type="ECO:0000256" key="1">
    <source>
        <dbReference type="ARBA" id="ARBA00004496"/>
    </source>
</evidence>
<dbReference type="NCBIfam" id="TIGR00830">
    <property type="entry name" value="PTBA"/>
    <property type="match status" value="1"/>
</dbReference>
<dbReference type="GO" id="GO:0009401">
    <property type="term" value="P:phosphoenolpyruvate-dependent sugar phosphotransferase system"/>
    <property type="evidence" value="ECO:0007669"/>
    <property type="project" value="UniProtKB-KW"/>
</dbReference>
<evidence type="ECO:0000256" key="2">
    <source>
        <dbReference type="ARBA" id="ARBA00004651"/>
    </source>
</evidence>
<dbReference type="EMBL" id="FJNB01000012">
    <property type="protein sequence ID" value="CZR00775.1"/>
    <property type="molecule type" value="Genomic_DNA"/>
</dbReference>
<keyword evidence="6" id="KW-0598">Phosphotransferase system</keyword>
<feature type="domain" description="PTS EIIA type-1" evidence="8">
    <location>
        <begin position="37"/>
        <end position="141"/>
    </location>
</feature>
<dbReference type="Gene3D" id="2.70.70.10">
    <property type="entry name" value="Glucose Permease (Domain IIA)"/>
    <property type="match status" value="1"/>
</dbReference>
<dbReference type="PANTHER" id="PTHR45008">
    <property type="entry name" value="PTS SYSTEM GLUCOSE-SPECIFIC EIIA COMPONENT"/>
    <property type="match status" value="1"/>
</dbReference>
<evidence type="ECO:0000259" key="8">
    <source>
        <dbReference type="PROSITE" id="PS51093"/>
    </source>
</evidence>